<evidence type="ECO:0000313" key="4">
    <source>
        <dbReference type="Proteomes" id="UP000663828"/>
    </source>
</evidence>
<comment type="caution">
    <text evidence="2">The sequence shown here is derived from an EMBL/GenBank/DDBJ whole genome shotgun (WGS) entry which is preliminary data.</text>
</comment>
<evidence type="ECO:0000313" key="3">
    <source>
        <dbReference type="EMBL" id="CAF1139689.1"/>
    </source>
</evidence>
<dbReference type="EMBL" id="CAJNOR010000026">
    <property type="protein sequence ID" value="CAF0760800.1"/>
    <property type="molecule type" value="Genomic_DNA"/>
</dbReference>
<feature type="region of interest" description="Disordered" evidence="1">
    <location>
        <begin position="157"/>
        <end position="192"/>
    </location>
</feature>
<evidence type="ECO:0000313" key="2">
    <source>
        <dbReference type="EMBL" id="CAF0760800.1"/>
    </source>
</evidence>
<keyword evidence="4" id="KW-1185">Reference proteome</keyword>
<proteinExistence type="predicted"/>
<dbReference type="Proteomes" id="UP000663828">
    <property type="component" value="Unassembled WGS sequence"/>
</dbReference>
<feature type="compositionally biased region" description="Acidic residues" evidence="1">
    <location>
        <begin position="165"/>
        <end position="185"/>
    </location>
</feature>
<name>A0A813PXY3_ADIRI</name>
<protein>
    <submittedName>
        <fullName evidence="2">Uncharacterized protein</fullName>
    </submittedName>
</protein>
<sequence>MSESCEHPFCTRTALQKCSNHCQLDLCEEHFTEHRNLFLVQYEKSFSQIGKSFTELIKLIDEQKANLNSNYQKQRDSIHENYRKKRLETDEKSRLVQSVQKLIETKVQLLTDMKHDKAMINQHDIEQMKLYLRKLQQYPLEEEVIVKKIERVSTNLNVDQGQRMEDEDDDEESDDDNDNDEDDDFGPSQKKPRNQSLKIILYHDFCPLTQLGVFGFEEKHGVRLCSTEKNRGDRQLLAHLQNYHHLTASIAYRLTKAVRHGLNPRTTRIFSSEHKLSDIRCELMECPLKTMKIANCKSKLYQTGLKQHLISVHQLTLKTTSKILQAVKVDEGLTHLELDEDELK</sequence>
<gene>
    <name evidence="3" type="ORF">EDS130_LOCUS22018</name>
    <name evidence="2" type="ORF">XAT740_LOCUS925</name>
</gene>
<dbReference type="OrthoDB" id="9986666at2759"/>
<accession>A0A813PXY3</accession>
<dbReference type="EMBL" id="CAJNOJ010000113">
    <property type="protein sequence ID" value="CAF1139689.1"/>
    <property type="molecule type" value="Genomic_DNA"/>
</dbReference>
<reference evidence="2" key="1">
    <citation type="submission" date="2021-02" db="EMBL/GenBank/DDBJ databases">
        <authorList>
            <person name="Nowell W R."/>
        </authorList>
    </citation>
    <scope>NUCLEOTIDE SEQUENCE</scope>
</reference>
<evidence type="ECO:0000256" key="1">
    <source>
        <dbReference type="SAM" id="MobiDB-lite"/>
    </source>
</evidence>
<organism evidence="2 4">
    <name type="scientific">Adineta ricciae</name>
    <name type="common">Rotifer</name>
    <dbReference type="NCBI Taxonomy" id="249248"/>
    <lineage>
        <taxon>Eukaryota</taxon>
        <taxon>Metazoa</taxon>
        <taxon>Spiralia</taxon>
        <taxon>Gnathifera</taxon>
        <taxon>Rotifera</taxon>
        <taxon>Eurotatoria</taxon>
        <taxon>Bdelloidea</taxon>
        <taxon>Adinetida</taxon>
        <taxon>Adinetidae</taxon>
        <taxon>Adineta</taxon>
    </lineage>
</organism>
<dbReference type="Proteomes" id="UP000663852">
    <property type="component" value="Unassembled WGS sequence"/>
</dbReference>
<dbReference type="AlphaFoldDB" id="A0A813PXY3"/>